<proteinExistence type="predicted"/>
<dbReference type="PANTHER" id="PTHR36115">
    <property type="entry name" value="PROLINE-RICH ANTIGEN HOMOLOG-RELATED"/>
    <property type="match status" value="1"/>
</dbReference>
<organism evidence="8 9">
    <name type="scientific">Neobacillus piezotolerans</name>
    <dbReference type="NCBI Taxonomy" id="2259171"/>
    <lineage>
        <taxon>Bacteria</taxon>
        <taxon>Bacillati</taxon>
        <taxon>Bacillota</taxon>
        <taxon>Bacilli</taxon>
        <taxon>Bacillales</taxon>
        <taxon>Bacillaceae</taxon>
        <taxon>Neobacillus</taxon>
    </lineage>
</organism>
<evidence type="ECO:0000256" key="5">
    <source>
        <dbReference type="ARBA" id="ARBA00023136"/>
    </source>
</evidence>
<feature type="domain" description="RDD" evidence="7">
    <location>
        <begin position="6"/>
        <end position="130"/>
    </location>
</feature>
<evidence type="ECO:0000256" key="6">
    <source>
        <dbReference type="SAM" id="Phobius"/>
    </source>
</evidence>
<dbReference type="GO" id="GO:0005886">
    <property type="term" value="C:plasma membrane"/>
    <property type="evidence" value="ECO:0007669"/>
    <property type="project" value="UniProtKB-SubCell"/>
</dbReference>
<keyword evidence="2" id="KW-1003">Cell membrane</keyword>
<dbReference type="PANTHER" id="PTHR36115:SF9">
    <property type="entry name" value="LMO1584 PROTEIN"/>
    <property type="match status" value="1"/>
</dbReference>
<dbReference type="AlphaFoldDB" id="A0A3D8GU13"/>
<evidence type="ECO:0000259" key="7">
    <source>
        <dbReference type="Pfam" id="PF06271"/>
    </source>
</evidence>
<dbReference type="InterPro" id="IPR051791">
    <property type="entry name" value="Pra-immunoreactive"/>
</dbReference>
<evidence type="ECO:0000256" key="4">
    <source>
        <dbReference type="ARBA" id="ARBA00022989"/>
    </source>
</evidence>
<protein>
    <submittedName>
        <fullName evidence="8">RDD family protein</fullName>
    </submittedName>
</protein>
<accession>A0A3D8GU13</accession>
<gene>
    <name evidence="8" type="ORF">DRW41_08940</name>
</gene>
<evidence type="ECO:0000313" key="8">
    <source>
        <dbReference type="EMBL" id="RDU37925.1"/>
    </source>
</evidence>
<keyword evidence="3 6" id="KW-0812">Transmembrane</keyword>
<dbReference type="Proteomes" id="UP000257144">
    <property type="component" value="Unassembled WGS sequence"/>
</dbReference>
<dbReference type="RefSeq" id="WP_115451594.1">
    <property type="nucleotide sequence ID" value="NZ_QNQT01000002.1"/>
</dbReference>
<feature type="transmembrane region" description="Helical" evidence="6">
    <location>
        <begin position="45"/>
        <end position="68"/>
    </location>
</feature>
<dbReference type="EMBL" id="QNQT01000002">
    <property type="protein sequence ID" value="RDU37925.1"/>
    <property type="molecule type" value="Genomic_DNA"/>
</dbReference>
<dbReference type="Pfam" id="PF06271">
    <property type="entry name" value="RDD"/>
    <property type="match status" value="1"/>
</dbReference>
<keyword evidence="9" id="KW-1185">Reference proteome</keyword>
<evidence type="ECO:0000256" key="1">
    <source>
        <dbReference type="ARBA" id="ARBA00004651"/>
    </source>
</evidence>
<keyword evidence="4 6" id="KW-1133">Transmembrane helix</keyword>
<dbReference type="InterPro" id="IPR010432">
    <property type="entry name" value="RDD"/>
</dbReference>
<dbReference type="OrthoDB" id="1787043at2"/>
<feature type="transmembrane region" description="Helical" evidence="6">
    <location>
        <begin position="98"/>
        <end position="118"/>
    </location>
</feature>
<evidence type="ECO:0000313" key="9">
    <source>
        <dbReference type="Proteomes" id="UP000257144"/>
    </source>
</evidence>
<comment type="caution">
    <text evidence="8">The sequence shown here is derived from an EMBL/GenBank/DDBJ whole genome shotgun (WGS) entry which is preliminary data.</text>
</comment>
<reference evidence="8 9" key="1">
    <citation type="submission" date="2018-07" db="EMBL/GenBank/DDBJ databases">
        <title>Bacillus sp. YLB-04 draft genome sequence.</title>
        <authorList>
            <person name="Yu L."/>
            <person name="Tang X."/>
        </authorList>
    </citation>
    <scope>NUCLEOTIDE SEQUENCE [LARGE SCALE GENOMIC DNA]</scope>
    <source>
        <strain evidence="8 9">YLB-04</strain>
    </source>
</reference>
<comment type="subcellular location">
    <subcellularLocation>
        <location evidence="1">Cell membrane</location>
        <topology evidence="1">Multi-pass membrane protein</topology>
    </subcellularLocation>
</comment>
<evidence type="ECO:0000256" key="2">
    <source>
        <dbReference type="ARBA" id="ARBA00022475"/>
    </source>
</evidence>
<sequence>MNYSPAGFGLRFFADFIDFLLVSLPLGLLFALLTGDGLTSFGTGWTYNLIYLLYLTLLPLVWNGYVVGKRMMKIRIMRVDDEPLTFKNMILREVVGKFLLSSVTFGISGLVSLFMVIFREDKRAIHDFIGGTYVGYEY</sequence>
<keyword evidence="5 6" id="KW-0472">Membrane</keyword>
<evidence type="ECO:0000256" key="3">
    <source>
        <dbReference type="ARBA" id="ARBA00022692"/>
    </source>
</evidence>
<feature type="transmembrane region" description="Helical" evidence="6">
    <location>
        <begin position="12"/>
        <end position="33"/>
    </location>
</feature>
<name>A0A3D8GU13_9BACI</name>